<dbReference type="Proteomes" id="UP000694429">
    <property type="component" value="Chromosome 10"/>
</dbReference>
<comment type="catalytic activity">
    <reaction evidence="8">
        <text>L-threonyl-[protein] + ATP = O-phospho-L-threonyl-[protein] + ADP + H(+)</text>
        <dbReference type="Rhea" id="RHEA:46608"/>
        <dbReference type="Rhea" id="RHEA-COMP:11060"/>
        <dbReference type="Rhea" id="RHEA-COMP:11605"/>
        <dbReference type="ChEBI" id="CHEBI:15378"/>
        <dbReference type="ChEBI" id="CHEBI:30013"/>
        <dbReference type="ChEBI" id="CHEBI:30616"/>
        <dbReference type="ChEBI" id="CHEBI:61977"/>
        <dbReference type="ChEBI" id="CHEBI:456216"/>
        <dbReference type="EC" id="2.7.11.1"/>
    </reaction>
</comment>
<dbReference type="FunFam" id="3.30.200.20:FF:000006">
    <property type="entry name" value="TRAF2 and NCK-interacting protein kinase isoform 4"/>
    <property type="match status" value="1"/>
</dbReference>
<feature type="compositionally biased region" description="Basic and acidic residues" evidence="11">
    <location>
        <begin position="713"/>
        <end position="726"/>
    </location>
</feature>
<feature type="domain" description="Protein kinase" evidence="12">
    <location>
        <begin position="25"/>
        <end position="289"/>
    </location>
</feature>
<feature type="compositionally biased region" description="Basic and acidic residues" evidence="11">
    <location>
        <begin position="520"/>
        <end position="536"/>
    </location>
</feature>
<evidence type="ECO:0000256" key="7">
    <source>
        <dbReference type="ARBA" id="ARBA00022840"/>
    </source>
</evidence>
<reference evidence="14" key="2">
    <citation type="submission" date="2019-03" db="EMBL/GenBank/DDBJ databases">
        <authorList>
            <person name="Warren W.C."/>
            <person name="Johnson G.S."/>
        </authorList>
    </citation>
    <scope>NUCLEOTIDE SEQUENCE [LARGE SCALE GENOMIC DNA]</scope>
    <source>
        <strain evidence="14">Basenji</strain>
    </source>
</reference>
<keyword evidence="7 10" id="KW-0067">ATP-binding</keyword>
<feature type="region of interest" description="Disordered" evidence="11">
    <location>
        <begin position="306"/>
        <end position="349"/>
    </location>
</feature>
<keyword evidence="3" id="KW-0723">Serine/threonine-protein kinase</keyword>
<dbReference type="InterPro" id="IPR011009">
    <property type="entry name" value="Kinase-like_dom_sf"/>
</dbReference>
<evidence type="ECO:0000259" key="12">
    <source>
        <dbReference type="PROSITE" id="PS50011"/>
    </source>
</evidence>
<feature type="compositionally biased region" description="Low complexity" evidence="11">
    <location>
        <begin position="632"/>
        <end position="646"/>
    </location>
</feature>
<keyword evidence="4" id="KW-0808">Transferase</keyword>
<keyword evidence="5 10" id="KW-0547">Nucleotide-binding</keyword>
<dbReference type="InterPro" id="IPR051700">
    <property type="entry name" value="STE20_Ser-Thr_kinase"/>
</dbReference>
<organism evidence="14 16">
    <name type="scientific">Canis lupus familiaris</name>
    <name type="common">Dog</name>
    <name type="synonym">Canis familiaris</name>
    <dbReference type="NCBI Taxonomy" id="9615"/>
    <lineage>
        <taxon>Eukaryota</taxon>
        <taxon>Metazoa</taxon>
        <taxon>Chordata</taxon>
        <taxon>Craniata</taxon>
        <taxon>Vertebrata</taxon>
        <taxon>Euteleostomi</taxon>
        <taxon>Mammalia</taxon>
        <taxon>Eutheria</taxon>
        <taxon>Laurasiatheria</taxon>
        <taxon>Carnivora</taxon>
        <taxon>Caniformia</taxon>
        <taxon>Canidae</taxon>
        <taxon>Canis</taxon>
    </lineage>
</organism>
<dbReference type="InterPro" id="IPR000719">
    <property type="entry name" value="Prot_kinase_dom"/>
</dbReference>
<evidence type="ECO:0000256" key="8">
    <source>
        <dbReference type="ARBA" id="ARBA00047899"/>
    </source>
</evidence>
<dbReference type="InterPro" id="IPR008271">
    <property type="entry name" value="Ser/Thr_kinase_AS"/>
</dbReference>
<dbReference type="EC" id="2.7.11.1" evidence="2"/>
<dbReference type="InterPro" id="IPR017441">
    <property type="entry name" value="Protein_kinase_ATP_BS"/>
</dbReference>
<feature type="compositionally biased region" description="Basic and acidic residues" evidence="11">
    <location>
        <begin position="738"/>
        <end position="753"/>
    </location>
</feature>
<comment type="catalytic activity">
    <reaction evidence="9">
        <text>L-seryl-[protein] + ATP = O-phospho-L-seryl-[protein] + ADP + H(+)</text>
        <dbReference type="Rhea" id="RHEA:17989"/>
        <dbReference type="Rhea" id="RHEA-COMP:9863"/>
        <dbReference type="Rhea" id="RHEA-COMP:11604"/>
        <dbReference type="ChEBI" id="CHEBI:15378"/>
        <dbReference type="ChEBI" id="CHEBI:29999"/>
        <dbReference type="ChEBI" id="CHEBI:30616"/>
        <dbReference type="ChEBI" id="CHEBI:83421"/>
        <dbReference type="ChEBI" id="CHEBI:456216"/>
        <dbReference type="EC" id="2.7.11.1"/>
    </reaction>
</comment>
<dbReference type="SMART" id="SM00036">
    <property type="entry name" value="CNH"/>
    <property type="match status" value="1"/>
</dbReference>
<dbReference type="SUPFAM" id="SSF56112">
    <property type="entry name" value="Protein kinase-like (PK-like)"/>
    <property type="match status" value="1"/>
</dbReference>
<evidence type="ECO:0000256" key="3">
    <source>
        <dbReference type="ARBA" id="ARBA00022527"/>
    </source>
</evidence>
<dbReference type="Ensembl" id="ENSCAFT00030037440.1">
    <property type="protein sequence ID" value="ENSCAFP00030032662.1"/>
    <property type="gene ID" value="ENSCAFG00030016566.1"/>
</dbReference>
<feature type="binding site" evidence="10">
    <location>
        <position position="54"/>
    </location>
    <ligand>
        <name>ATP</name>
        <dbReference type="ChEBI" id="CHEBI:30616"/>
    </ligand>
</feature>
<keyword evidence="6" id="KW-0418">Kinase</keyword>
<evidence type="ECO:0000256" key="9">
    <source>
        <dbReference type="ARBA" id="ARBA00048679"/>
    </source>
</evidence>
<dbReference type="Gene3D" id="3.30.200.20">
    <property type="entry name" value="Phosphorylase Kinase, domain 1"/>
    <property type="match status" value="1"/>
</dbReference>
<evidence type="ECO:0000256" key="5">
    <source>
        <dbReference type="ARBA" id="ARBA00022741"/>
    </source>
</evidence>
<dbReference type="PROSITE" id="PS50219">
    <property type="entry name" value="CNH"/>
    <property type="match status" value="1"/>
</dbReference>
<dbReference type="Gene3D" id="1.10.510.10">
    <property type="entry name" value="Transferase(Phosphotransferase) domain 1"/>
    <property type="match status" value="1"/>
</dbReference>
<evidence type="ECO:0000256" key="6">
    <source>
        <dbReference type="ARBA" id="ARBA00022777"/>
    </source>
</evidence>
<feature type="region of interest" description="Disordered" evidence="11">
    <location>
        <begin position="488"/>
        <end position="842"/>
    </location>
</feature>
<proteinExistence type="inferred from homology"/>
<evidence type="ECO:0000256" key="10">
    <source>
        <dbReference type="PROSITE-ProRule" id="PRU10141"/>
    </source>
</evidence>
<evidence type="ECO:0000313" key="15">
    <source>
        <dbReference type="Ensembl" id="ENSCAFP00040021624.1"/>
    </source>
</evidence>
<comment type="similarity">
    <text evidence="1">Belongs to the protein kinase superfamily. STE Ser/Thr protein kinase family. STE20 subfamily.</text>
</comment>
<dbReference type="PROSITE" id="PS50011">
    <property type="entry name" value="PROTEIN_KINASE_DOM"/>
    <property type="match status" value="1"/>
</dbReference>
<dbReference type="CTD" id="9448"/>
<dbReference type="SMART" id="SM00220">
    <property type="entry name" value="S_TKc"/>
    <property type="match status" value="1"/>
</dbReference>
<feature type="compositionally biased region" description="Acidic residues" evidence="11">
    <location>
        <begin position="763"/>
        <end position="778"/>
    </location>
</feature>
<evidence type="ECO:0000256" key="11">
    <source>
        <dbReference type="SAM" id="MobiDB-lite"/>
    </source>
</evidence>
<dbReference type="FunFam" id="1.10.510.10:FF:000003">
    <property type="entry name" value="TRAF2 and NCK-interacting protein kinase isoform 4"/>
    <property type="match status" value="1"/>
</dbReference>
<reference evidence="15" key="1">
    <citation type="submission" date="2018-10" db="EMBL/GenBank/DDBJ databases">
        <title>De novo assembly of a Great Dane genome.</title>
        <authorList>
            <person name="Kidd J.M."/>
            <person name="Pendleton A.L."/>
            <person name="Shen F."/>
            <person name="Emery S."/>
        </authorList>
    </citation>
    <scope>NUCLEOTIDE SEQUENCE [LARGE SCALE GENOMIC DNA]</scope>
    <source>
        <strain evidence="15">Great Dane</strain>
    </source>
</reference>
<evidence type="ECO:0000256" key="1">
    <source>
        <dbReference type="ARBA" id="ARBA00008874"/>
    </source>
</evidence>
<dbReference type="RefSeq" id="XP_038406881.1">
    <property type="nucleotide sequence ID" value="XM_038550953.1"/>
</dbReference>
<feature type="compositionally biased region" description="Polar residues" evidence="11">
    <location>
        <begin position="698"/>
        <end position="711"/>
    </location>
</feature>
<dbReference type="PROSITE" id="PS00107">
    <property type="entry name" value="PROTEIN_KINASE_ATP"/>
    <property type="match status" value="1"/>
</dbReference>
<dbReference type="GO" id="GO:0005524">
    <property type="term" value="F:ATP binding"/>
    <property type="evidence" value="ECO:0007669"/>
    <property type="project" value="UniProtKB-UniRule"/>
</dbReference>
<feature type="compositionally biased region" description="Basic and acidic residues" evidence="11">
    <location>
        <begin position="654"/>
        <end position="663"/>
    </location>
</feature>
<gene>
    <name evidence="14" type="primary">MAP4K4</name>
</gene>
<evidence type="ECO:0000313" key="14">
    <source>
        <dbReference type="Ensembl" id="ENSCAFP00030032662.1"/>
    </source>
</evidence>
<dbReference type="Pfam" id="PF00069">
    <property type="entry name" value="Pkinase"/>
    <property type="match status" value="1"/>
</dbReference>
<dbReference type="GO" id="GO:0004674">
    <property type="term" value="F:protein serine/threonine kinase activity"/>
    <property type="evidence" value="ECO:0007669"/>
    <property type="project" value="UniProtKB-KW"/>
</dbReference>
<accession>A0A8C0RPJ1</accession>
<dbReference type="InterPro" id="IPR001180">
    <property type="entry name" value="CNH_dom"/>
</dbReference>
<evidence type="ECO:0000259" key="13">
    <source>
        <dbReference type="PROSITE" id="PS50219"/>
    </source>
</evidence>
<dbReference type="PANTHER" id="PTHR47096:SF1">
    <property type="entry name" value="MISSHAPEN LIKE KINASE 1"/>
    <property type="match status" value="1"/>
</dbReference>
<evidence type="ECO:0000313" key="16">
    <source>
        <dbReference type="Proteomes" id="UP000694429"/>
    </source>
</evidence>
<dbReference type="Pfam" id="PF00780">
    <property type="entry name" value="CNH"/>
    <property type="match status" value="1"/>
</dbReference>
<sequence>MANDSPAKSLVDIDLSSLRDPAGIFELVEVVGNGTYGQVYKGRHVKTGQLAAIKVMDVTEDEEEEIKLEINMLKKYSHHRNIATYYGAFIKKSPPGHDDQLWLVMEFCGAGSITDLVKNTKGNTLKEDWIAYISREILRGLAHLHIHHVIHRDIKGQNVLLTENAEVKLVDFGVSAQLDRTVGRRNTFIGTPYWMAPEVIACDENPDATYDYRSDLWSCGITAIEMAEGAPPLCDMHPMRALFLIPRNPPPRLKSKKWSKKFFSFIEGCLVKNYMQRPSTEQLLKHPFIRDQPNERQVRIQLKDHIDRTRKKRGEKDETEYEYSGSEEEEEEVPEQEGEPSSIVNVPGESTLRRDFLRLQQENKERSEALRRQQLLQEQQLREQEEYKRQLLAERQKRIEQQKEQRRRLEEQQRREREARRQQEREQRRREQEEKRRLEELERRRKEEEERRRAEEEKRRVEREQEYIRRQLEEEQRHLEILQQQLLQEQAMLLHDHRRPHPQQPPPPQQERSKPSYHAPEPKPHYEPADRAREVQWSHLASLKNNVSPVSRSHSFSDPSPPKFAHHHLRSQDPCPPSRSEVLSQSSDSKSEVPDPTQKAWSRSDSDEVPPRVPVRTTSRSPVLSRRDSPLQGSGQQNSQAGQRNSTSSIEPRLLWERVEKLVPRPGSGSSSGSSNSGSQPGSHPGSQSGSGERFRVRSSSKSEGSPSQRLENAVKKPEEKKEVFRPLKPADLTALAKELRAVEDVRPPHKVTDYSSSSEESGTTDEEDDDVEQEGAEEATSGPEDTRAASSLNLSNGETESVKTMIVHDDVESEPAMTPSKEGTLIVRQSTVDQKRASHHESNGFAGRIHLLPDLLQQSHSSSTSSTSSSPSSSQPTPTMSPQTPQDKLTTNETQSASSTLQKHKSSSSFTPFIDPRLLQISPSSGTTVTSVVGFSCDGMRPEAIRQDPTRKGSVVNVNPTNTRPQSDTPEIRKYKKRFNSEILCAALWGVNLLVGTESGLMLLDRSGQGKVYPLINRRRFQQMDVLEGLNVLVTISGKKDKLRVYYLSWLRNKILHNDPEVEKKQGWTTVGDLEGCVHYKVVKYERIKFLVIALKSSVEVYAWAPKPYHKFMAFKSFGELVHKPLLVDLTVEEGQRLKVIYGSCAGFHAVDVDSGSVYDIYLPTHIQCSIKPHAIIILPNTDGMELLVCYEDEGVYVNTYGRITKDVVLQWGEMPTSVAYIRSNQTMGWGEKAIEIRSVETGHLDGVFMHKRAQRLKFLCERNDKVFFASVRSGGSSQVYFMTLGRTSLLSW</sequence>
<feature type="compositionally biased region" description="Polar residues" evidence="11">
    <location>
        <begin position="543"/>
        <end position="558"/>
    </location>
</feature>
<name>A0A8C0RPJ1_CANLF</name>
<dbReference type="GeneID" id="481331"/>
<evidence type="ECO:0000256" key="4">
    <source>
        <dbReference type="ARBA" id="ARBA00022679"/>
    </source>
</evidence>
<feature type="compositionally biased region" description="Low complexity" evidence="11">
    <location>
        <begin position="666"/>
        <end position="692"/>
    </location>
</feature>
<dbReference type="PROSITE" id="PS00108">
    <property type="entry name" value="PROTEIN_KINASE_ST"/>
    <property type="match status" value="1"/>
</dbReference>
<reference evidence="14" key="3">
    <citation type="submission" date="2025-05" db="UniProtKB">
        <authorList>
            <consortium name="Ensembl"/>
        </authorList>
    </citation>
    <scope>IDENTIFICATION</scope>
</reference>
<feature type="domain" description="CNH" evidence="13">
    <location>
        <begin position="981"/>
        <end position="1268"/>
    </location>
</feature>
<dbReference type="RefSeq" id="XP_038536164.1">
    <property type="nucleotide sequence ID" value="XM_038680236.1"/>
</dbReference>
<feature type="region of interest" description="Disordered" evidence="11">
    <location>
        <begin position="402"/>
        <end position="464"/>
    </location>
</feature>
<dbReference type="Ensembl" id="ENSCAFT00040024873.1">
    <property type="protein sequence ID" value="ENSCAFP00040021624.1"/>
    <property type="gene ID" value="ENSCAFG00040008711.1"/>
</dbReference>
<dbReference type="RefSeq" id="XP_038500138.1">
    <property type="nucleotide sequence ID" value="XM_038644210.1"/>
</dbReference>
<feature type="compositionally biased region" description="Low complexity" evidence="11">
    <location>
        <begin position="858"/>
        <end position="887"/>
    </location>
</feature>
<protein>
    <recommendedName>
        <fullName evidence="2">non-specific serine/threonine protein kinase</fullName>
        <ecNumber evidence="2">2.7.11.1</ecNumber>
    </recommendedName>
</protein>
<feature type="region of interest" description="Disordered" evidence="11">
    <location>
        <begin position="858"/>
        <end position="910"/>
    </location>
</feature>
<feature type="compositionally biased region" description="Acidic residues" evidence="11">
    <location>
        <begin position="317"/>
        <end position="338"/>
    </location>
</feature>
<dbReference type="PANTHER" id="PTHR47096">
    <property type="entry name" value="MISSHAPEN LIKE KINASE 1"/>
    <property type="match status" value="1"/>
</dbReference>
<dbReference type="Proteomes" id="UP000694542">
    <property type="component" value="Chromosome 10"/>
</dbReference>
<evidence type="ECO:0000256" key="2">
    <source>
        <dbReference type="ARBA" id="ARBA00012513"/>
    </source>
</evidence>
<feature type="compositionally biased region" description="Polar residues" evidence="11">
    <location>
        <begin position="789"/>
        <end position="800"/>
    </location>
</feature>